<keyword evidence="17" id="KW-0175">Coiled coil</keyword>
<dbReference type="GO" id="GO:0009736">
    <property type="term" value="P:cytokinin-activated signaling pathway"/>
    <property type="evidence" value="ECO:0007669"/>
    <property type="project" value="UniProtKB-KW"/>
</dbReference>
<dbReference type="CDD" id="cd17546">
    <property type="entry name" value="REC_hyHK_CKI1_RcsC-like"/>
    <property type="match status" value="1"/>
</dbReference>
<dbReference type="EC" id="2.7.13.3" evidence="5"/>
<keyword evidence="7 16" id="KW-0597">Phosphoprotein</keyword>
<keyword evidence="22" id="KW-1185">Reference proteome</keyword>
<dbReference type="Gene3D" id="3.40.50.2300">
    <property type="match status" value="1"/>
</dbReference>
<evidence type="ECO:0000256" key="10">
    <source>
        <dbReference type="ARBA" id="ARBA00022777"/>
    </source>
</evidence>
<dbReference type="GO" id="GO:0005886">
    <property type="term" value="C:plasma membrane"/>
    <property type="evidence" value="ECO:0007669"/>
    <property type="project" value="UniProtKB-SubCell"/>
</dbReference>
<comment type="catalytic activity">
    <reaction evidence="1">
        <text>ATP + protein L-histidine = ADP + protein N-phospho-L-histidine.</text>
        <dbReference type="EC" id="2.7.13.3"/>
    </reaction>
</comment>
<dbReference type="InterPro" id="IPR036890">
    <property type="entry name" value="HATPase_C_sf"/>
</dbReference>
<feature type="non-terminal residue" evidence="21">
    <location>
        <position position="1"/>
    </location>
</feature>
<dbReference type="InterPro" id="IPR050956">
    <property type="entry name" value="2C_system_His_kinase"/>
</dbReference>
<comment type="function">
    <text evidence="2">Cytokinin receptor related to bacterial two-component regulators. Functions as a histidine kinase and transmits the stress signal to a downstream MAPK cascade.</text>
</comment>
<keyword evidence="14 18" id="KW-0472">Membrane</keyword>
<evidence type="ECO:0000259" key="20">
    <source>
        <dbReference type="PROSITE" id="PS50110"/>
    </source>
</evidence>
<dbReference type="OrthoDB" id="60033at2759"/>
<evidence type="ECO:0000313" key="21">
    <source>
        <dbReference type="EMBL" id="TVU12299.1"/>
    </source>
</evidence>
<dbReference type="SUPFAM" id="SSF55874">
    <property type="entry name" value="ATPase domain of HSP90 chaperone/DNA topoisomerase II/histidine kinase"/>
    <property type="match status" value="1"/>
</dbReference>
<keyword evidence="10" id="KW-0418">Kinase</keyword>
<dbReference type="Gene3D" id="3.30.565.10">
    <property type="entry name" value="Histidine kinase-like ATPase, C-terminal domain"/>
    <property type="match status" value="1"/>
</dbReference>
<dbReference type="PANTHER" id="PTHR43719">
    <property type="entry name" value="TWO-COMPONENT HISTIDINE KINASE"/>
    <property type="match status" value="1"/>
</dbReference>
<dbReference type="SMART" id="SM00387">
    <property type="entry name" value="HATPase_c"/>
    <property type="match status" value="1"/>
</dbReference>
<dbReference type="SMART" id="SM00388">
    <property type="entry name" value="HisKA"/>
    <property type="match status" value="1"/>
</dbReference>
<dbReference type="PANTHER" id="PTHR43719:SF75">
    <property type="entry name" value="HISTIDINE KINASE CKI1"/>
    <property type="match status" value="1"/>
</dbReference>
<sequence>MDVAFRHVAGNMLHLLEANRSAFAIASTMQPMTNKSAALFSHVGPKMFIAFAMQPLLAQVSYAGLDGATFSYYRTDNGKARALFTDVTNQRWFTQAVDPATGHLVGNATAVKPAGLRLPNTTQSLLAGKNGSFASLGAGWARPDAEMIFFSAPVGNAGVVSTAVAVDDVVGPAATRIGFKYGMDVYYAIGDDAAGGVTEAAYKPVLDPGQSGHDAVTRAGEMDLFSDVECAASAIDAPEVGQLRAVGHGYTYRIACTNFDLSGVPAGAPHPVRGRDDPTELHRVFVFVGALLAAATLICILAVRALRRAAKRKAEMKAELVRQKEALRQAERKSMNKSNAFASASHDIRSALASITGLVEMCRLETETLPGVTENLKQMDICAKKLLGILNSILDTSKVESGKTVLEEAEFNMADVLEESVDMANVVGVSKGLEVVWDACDFSVLKCANVTGDSKRLKQILDNLLGNALKFTHEGHVTLRAWANRPIASCCISAPSRFACGSRLGCSFLSCLFGARGHGDEHGSFCVAQNDPSLVEFYFEVVDTGIGIPREKWESVFEDYVQVNDGQEGTGLGLGIVQSYVRLMGGEISIKEKEPGERGTCFGFNVLLKISERQETEDIEEGPSNTLNDYNLRASVFQEANSFKGVHCVLYVHGAETRRIMQTWMESTGMKVWLVPQAEFIASTLEKVQRISMSPTRASSPTVSFDVTDRCFSSKDMVSQVLPMSLRNSTGQRRRSLGGHPSGLLVVTDVSNGLEDIWQEMVKFSRIKHQTPCKVVILADLKTASDDLRRFEELGCDLFLRKPMHGSRLYAVLRTLRDLQASDAQISSQVGEVVAPSIQPGIVLHEVHETAAAQEQKTEDDKPLSGMHVLLAEDTLVLQTIQRKMLTQLGATVKIAVDGSEAVKLYKQALEQASVSEEGTVQLPYHVIFMDCQMPIMDGYEATKLIREEEKSYGIHTPIIALTAHTIEEDLQKAIDAGMDLHLTKPVERMKMVEAVCRMCKRNN</sequence>
<dbReference type="PROSITE" id="PS50109">
    <property type="entry name" value="HIS_KIN"/>
    <property type="match status" value="1"/>
</dbReference>
<dbReference type="Pfam" id="PF02518">
    <property type="entry name" value="HATPase_c"/>
    <property type="match status" value="1"/>
</dbReference>
<evidence type="ECO:0000256" key="12">
    <source>
        <dbReference type="ARBA" id="ARBA00022989"/>
    </source>
</evidence>
<evidence type="ECO:0000256" key="2">
    <source>
        <dbReference type="ARBA" id="ARBA00002427"/>
    </source>
</evidence>
<feature type="transmembrane region" description="Helical" evidence="18">
    <location>
        <begin position="284"/>
        <end position="306"/>
    </location>
</feature>
<evidence type="ECO:0000256" key="11">
    <source>
        <dbReference type="ARBA" id="ARBA00022864"/>
    </source>
</evidence>
<comment type="caution">
    <text evidence="21">The sequence shown here is derived from an EMBL/GenBank/DDBJ whole genome shotgun (WGS) entry which is preliminary data.</text>
</comment>
<dbReference type="InterPro" id="IPR011006">
    <property type="entry name" value="CheY-like_superfamily"/>
</dbReference>
<dbReference type="GO" id="GO:0000155">
    <property type="term" value="F:phosphorelay sensor kinase activity"/>
    <property type="evidence" value="ECO:0007669"/>
    <property type="project" value="InterPro"/>
</dbReference>
<dbReference type="Gramene" id="TVU12299">
    <property type="protein sequence ID" value="TVU12299"/>
    <property type="gene ID" value="EJB05_45936"/>
</dbReference>
<evidence type="ECO:0000259" key="19">
    <source>
        <dbReference type="PROSITE" id="PS50109"/>
    </source>
</evidence>
<dbReference type="InterPro" id="IPR036097">
    <property type="entry name" value="HisK_dim/P_sf"/>
</dbReference>
<evidence type="ECO:0000256" key="18">
    <source>
        <dbReference type="SAM" id="Phobius"/>
    </source>
</evidence>
<keyword evidence="11" id="KW-0932">Cytokinin signaling pathway</keyword>
<evidence type="ECO:0000256" key="3">
    <source>
        <dbReference type="ARBA" id="ARBA00004651"/>
    </source>
</evidence>
<dbReference type="AlphaFoldDB" id="A0A5J9TLM0"/>
<name>A0A5J9TLM0_9POAL</name>
<evidence type="ECO:0000256" key="14">
    <source>
        <dbReference type="ARBA" id="ARBA00023136"/>
    </source>
</evidence>
<keyword evidence="9 18" id="KW-0812">Transmembrane</keyword>
<reference evidence="21 22" key="1">
    <citation type="journal article" date="2019" name="Sci. Rep.">
        <title>A high-quality genome of Eragrostis curvula grass provides insights into Poaceae evolution and supports new strategies to enhance forage quality.</title>
        <authorList>
            <person name="Carballo J."/>
            <person name="Santos B.A.C.M."/>
            <person name="Zappacosta D."/>
            <person name="Garbus I."/>
            <person name="Selva J.P."/>
            <person name="Gallo C.A."/>
            <person name="Diaz A."/>
            <person name="Albertini E."/>
            <person name="Caccamo M."/>
            <person name="Echenique V."/>
        </authorList>
    </citation>
    <scope>NUCLEOTIDE SEQUENCE [LARGE SCALE GENOMIC DNA]</scope>
    <source>
        <strain evidence="22">cv. Victoria</strain>
        <tissue evidence="21">Leaf</tissue>
    </source>
</reference>
<evidence type="ECO:0000256" key="9">
    <source>
        <dbReference type="ARBA" id="ARBA00022692"/>
    </source>
</evidence>
<dbReference type="Proteomes" id="UP000324897">
    <property type="component" value="Chromosome 3"/>
</dbReference>
<evidence type="ECO:0000256" key="17">
    <source>
        <dbReference type="SAM" id="Coils"/>
    </source>
</evidence>
<dbReference type="Pfam" id="PF00512">
    <property type="entry name" value="HisKA"/>
    <property type="match status" value="1"/>
</dbReference>
<evidence type="ECO:0000256" key="5">
    <source>
        <dbReference type="ARBA" id="ARBA00012438"/>
    </source>
</evidence>
<dbReference type="InterPro" id="IPR003594">
    <property type="entry name" value="HATPase_dom"/>
</dbReference>
<evidence type="ECO:0000256" key="8">
    <source>
        <dbReference type="ARBA" id="ARBA00022679"/>
    </source>
</evidence>
<evidence type="ECO:0000256" key="1">
    <source>
        <dbReference type="ARBA" id="ARBA00000085"/>
    </source>
</evidence>
<dbReference type="Pfam" id="PF00072">
    <property type="entry name" value="Response_reg"/>
    <property type="match status" value="1"/>
</dbReference>
<proteinExistence type="predicted"/>
<organism evidence="21 22">
    <name type="scientific">Eragrostis curvula</name>
    <name type="common">weeping love grass</name>
    <dbReference type="NCBI Taxonomy" id="38414"/>
    <lineage>
        <taxon>Eukaryota</taxon>
        <taxon>Viridiplantae</taxon>
        <taxon>Streptophyta</taxon>
        <taxon>Embryophyta</taxon>
        <taxon>Tracheophyta</taxon>
        <taxon>Spermatophyta</taxon>
        <taxon>Magnoliopsida</taxon>
        <taxon>Liliopsida</taxon>
        <taxon>Poales</taxon>
        <taxon>Poaceae</taxon>
        <taxon>PACMAD clade</taxon>
        <taxon>Chloridoideae</taxon>
        <taxon>Eragrostideae</taxon>
        <taxon>Eragrostidinae</taxon>
        <taxon>Eragrostis</taxon>
    </lineage>
</organism>
<feature type="domain" description="Response regulatory" evidence="20">
    <location>
        <begin position="868"/>
        <end position="1000"/>
    </location>
</feature>
<dbReference type="InterPro" id="IPR003661">
    <property type="entry name" value="HisK_dim/P_dom"/>
</dbReference>
<protein>
    <recommendedName>
        <fullName evidence="15">Probable histidine kinase 2</fullName>
        <ecNumber evidence="5">2.7.13.3</ecNumber>
    </recommendedName>
</protein>
<dbReference type="Gene3D" id="1.10.287.130">
    <property type="match status" value="1"/>
</dbReference>
<evidence type="ECO:0000256" key="6">
    <source>
        <dbReference type="ARBA" id="ARBA00022475"/>
    </source>
</evidence>
<keyword evidence="13" id="KW-0902">Two-component regulatory system</keyword>
<feature type="coiled-coil region" evidence="17">
    <location>
        <begin position="306"/>
        <end position="333"/>
    </location>
</feature>
<evidence type="ECO:0000256" key="16">
    <source>
        <dbReference type="PROSITE-ProRule" id="PRU00169"/>
    </source>
</evidence>
<gene>
    <name evidence="21" type="ORF">EJB05_45936</name>
</gene>
<keyword evidence="6" id="KW-1003">Cell membrane</keyword>
<dbReference type="FunFam" id="3.40.50.2300:FF:000367">
    <property type="entry name" value="Histidine kinase 1"/>
    <property type="match status" value="1"/>
</dbReference>
<dbReference type="InterPro" id="IPR001789">
    <property type="entry name" value="Sig_transdc_resp-reg_receiver"/>
</dbReference>
<dbReference type="PRINTS" id="PR00344">
    <property type="entry name" value="BCTRLSENSOR"/>
</dbReference>
<comment type="subcellular location">
    <subcellularLocation>
        <location evidence="3">Cell membrane</location>
        <topology evidence="3">Multi-pass membrane protein</topology>
    </subcellularLocation>
</comment>
<feature type="modified residue" description="4-aspartylphosphate" evidence="16">
    <location>
        <position position="931"/>
    </location>
</feature>
<feature type="domain" description="Histidine kinase" evidence="19">
    <location>
        <begin position="343"/>
        <end position="610"/>
    </location>
</feature>
<dbReference type="SUPFAM" id="SSF52172">
    <property type="entry name" value="CheY-like"/>
    <property type="match status" value="1"/>
</dbReference>
<evidence type="ECO:0000256" key="4">
    <source>
        <dbReference type="ARBA" id="ARBA00011738"/>
    </source>
</evidence>
<dbReference type="SMART" id="SM00448">
    <property type="entry name" value="REC"/>
    <property type="match status" value="1"/>
</dbReference>
<evidence type="ECO:0000313" key="22">
    <source>
        <dbReference type="Proteomes" id="UP000324897"/>
    </source>
</evidence>
<comment type="subunit">
    <text evidence="4">Homodimer.</text>
</comment>
<dbReference type="CDD" id="cd00082">
    <property type="entry name" value="HisKA"/>
    <property type="match status" value="1"/>
</dbReference>
<dbReference type="EMBL" id="RWGY01000039">
    <property type="protein sequence ID" value="TVU12299.1"/>
    <property type="molecule type" value="Genomic_DNA"/>
</dbReference>
<dbReference type="PROSITE" id="PS50110">
    <property type="entry name" value="RESPONSE_REGULATORY"/>
    <property type="match status" value="1"/>
</dbReference>
<evidence type="ECO:0000256" key="15">
    <source>
        <dbReference type="ARBA" id="ARBA00072894"/>
    </source>
</evidence>
<keyword evidence="12 18" id="KW-1133">Transmembrane helix</keyword>
<evidence type="ECO:0000256" key="7">
    <source>
        <dbReference type="ARBA" id="ARBA00022553"/>
    </source>
</evidence>
<dbReference type="InterPro" id="IPR005467">
    <property type="entry name" value="His_kinase_dom"/>
</dbReference>
<dbReference type="InterPro" id="IPR004358">
    <property type="entry name" value="Sig_transdc_His_kin-like_C"/>
</dbReference>
<accession>A0A5J9TLM0</accession>
<evidence type="ECO:0000256" key="13">
    <source>
        <dbReference type="ARBA" id="ARBA00023012"/>
    </source>
</evidence>
<keyword evidence="8" id="KW-0808">Transferase</keyword>
<dbReference type="SUPFAM" id="SSF47384">
    <property type="entry name" value="Homodimeric domain of signal transducing histidine kinase"/>
    <property type="match status" value="1"/>
</dbReference>